<protein>
    <submittedName>
        <fullName evidence="4">TetR family transcriptional regulator</fullName>
    </submittedName>
</protein>
<dbReference type="EMBL" id="RKIK01000065">
    <property type="protein sequence ID" value="ROV58733.1"/>
    <property type="molecule type" value="Genomic_DNA"/>
</dbReference>
<dbReference type="PANTHER" id="PTHR30328">
    <property type="entry name" value="TRANSCRIPTIONAL REPRESSOR"/>
    <property type="match status" value="1"/>
</dbReference>
<feature type="domain" description="HTH tetR-type" evidence="3">
    <location>
        <begin position="6"/>
        <end position="66"/>
    </location>
</feature>
<reference evidence="4 5" key="1">
    <citation type="submission" date="2018-11" db="EMBL/GenBank/DDBJ databases">
        <title>Vibrio ponticus strain CAIM 1751 pathogenic for the snapper Lutjanus guttatus.</title>
        <authorList>
            <person name="Soto-Rodriguez S."/>
            <person name="Lozano-Olvera R."/>
            <person name="Gomez-Gil B."/>
        </authorList>
    </citation>
    <scope>NUCLEOTIDE SEQUENCE [LARGE SCALE GENOMIC DNA]</scope>
    <source>
        <strain evidence="4 5">CAIM 1751</strain>
    </source>
</reference>
<dbReference type="InterPro" id="IPR050109">
    <property type="entry name" value="HTH-type_TetR-like_transc_reg"/>
</dbReference>
<dbReference type="AlphaFoldDB" id="A0A3N3DW65"/>
<sequence length="204" mass="23165">MSRIRKKNQQLIIEVASKEFAIHGYAATKIVDIAKAADIPKANVFYYFSSKDKLYYAVLQTVTQPLLEASRPLEEVDDPVEALRQYIRAKLRISQDHPYASKVFANEVMSGASALPDDIGDELFKQSQMIIDKFTSWSEQGLMDKVPPHHLMFAIWAATQTYADFSWQIGNVMQKSQLDEQDYHQAAEFISQLVIKGCSVKTKP</sequence>
<dbReference type="SUPFAM" id="SSF46689">
    <property type="entry name" value="Homeodomain-like"/>
    <property type="match status" value="1"/>
</dbReference>
<dbReference type="Pfam" id="PF00440">
    <property type="entry name" value="TetR_N"/>
    <property type="match status" value="1"/>
</dbReference>
<gene>
    <name evidence="4" type="ORF">EGH82_17045</name>
</gene>
<dbReference type="PRINTS" id="PR00455">
    <property type="entry name" value="HTHTETR"/>
</dbReference>
<evidence type="ECO:0000256" key="2">
    <source>
        <dbReference type="PROSITE-ProRule" id="PRU00335"/>
    </source>
</evidence>
<accession>A0A3N3DW65</accession>
<comment type="caution">
    <text evidence="4">The sequence shown here is derived from an EMBL/GenBank/DDBJ whole genome shotgun (WGS) entry which is preliminary data.</text>
</comment>
<dbReference type="Gene3D" id="1.10.10.60">
    <property type="entry name" value="Homeodomain-like"/>
    <property type="match status" value="1"/>
</dbReference>
<keyword evidence="1 2" id="KW-0238">DNA-binding</keyword>
<name>A0A3N3DW65_9VIBR</name>
<dbReference type="SUPFAM" id="SSF48498">
    <property type="entry name" value="Tetracyclin repressor-like, C-terminal domain"/>
    <property type="match status" value="1"/>
</dbReference>
<dbReference type="PANTHER" id="PTHR30328:SF54">
    <property type="entry name" value="HTH-TYPE TRANSCRIPTIONAL REPRESSOR SCO4008"/>
    <property type="match status" value="1"/>
</dbReference>
<evidence type="ECO:0000259" key="3">
    <source>
        <dbReference type="PROSITE" id="PS50977"/>
    </source>
</evidence>
<dbReference type="InterPro" id="IPR001647">
    <property type="entry name" value="HTH_TetR"/>
</dbReference>
<dbReference type="RefSeq" id="WP_123782991.1">
    <property type="nucleotide sequence ID" value="NZ_RKIK01000065.1"/>
</dbReference>
<proteinExistence type="predicted"/>
<dbReference type="Gene3D" id="1.10.357.10">
    <property type="entry name" value="Tetracycline Repressor, domain 2"/>
    <property type="match status" value="1"/>
</dbReference>
<evidence type="ECO:0000256" key="1">
    <source>
        <dbReference type="ARBA" id="ARBA00023125"/>
    </source>
</evidence>
<evidence type="ECO:0000313" key="5">
    <source>
        <dbReference type="Proteomes" id="UP000278792"/>
    </source>
</evidence>
<dbReference type="Pfam" id="PF08362">
    <property type="entry name" value="TetR_C_3"/>
    <property type="match status" value="1"/>
</dbReference>
<dbReference type="GO" id="GO:0003677">
    <property type="term" value="F:DNA binding"/>
    <property type="evidence" value="ECO:0007669"/>
    <property type="project" value="UniProtKB-UniRule"/>
</dbReference>
<dbReference type="PROSITE" id="PS50977">
    <property type="entry name" value="HTH_TETR_2"/>
    <property type="match status" value="1"/>
</dbReference>
<organism evidence="4 5">
    <name type="scientific">Vibrio ponticus</name>
    <dbReference type="NCBI Taxonomy" id="265668"/>
    <lineage>
        <taxon>Bacteria</taxon>
        <taxon>Pseudomonadati</taxon>
        <taxon>Pseudomonadota</taxon>
        <taxon>Gammaproteobacteria</taxon>
        <taxon>Vibrionales</taxon>
        <taxon>Vibrionaceae</taxon>
        <taxon>Vibrio</taxon>
    </lineage>
</organism>
<dbReference type="InterPro" id="IPR036271">
    <property type="entry name" value="Tet_transcr_reg_TetR-rel_C_sf"/>
</dbReference>
<evidence type="ECO:0000313" key="4">
    <source>
        <dbReference type="EMBL" id="ROV58733.1"/>
    </source>
</evidence>
<feature type="DNA-binding region" description="H-T-H motif" evidence="2">
    <location>
        <begin position="29"/>
        <end position="48"/>
    </location>
</feature>
<dbReference type="GO" id="GO:0045892">
    <property type="term" value="P:negative regulation of DNA-templated transcription"/>
    <property type="evidence" value="ECO:0007669"/>
    <property type="project" value="InterPro"/>
</dbReference>
<dbReference type="InterPro" id="IPR009057">
    <property type="entry name" value="Homeodomain-like_sf"/>
</dbReference>
<dbReference type="Proteomes" id="UP000278792">
    <property type="component" value="Unassembled WGS sequence"/>
</dbReference>
<dbReference type="InterPro" id="IPR013573">
    <property type="entry name" value="Tscrpt_reg_YcdC_C"/>
</dbReference>